<dbReference type="SUPFAM" id="SSF56655">
    <property type="entry name" value="Carbohydrate phosphatase"/>
    <property type="match status" value="1"/>
</dbReference>
<evidence type="ECO:0000256" key="2">
    <source>
        <dbReference type="ARBA" id="ARBA00013106"/>
    </source>
</evidence>
<evidence type="ECO:0000256" key="5">
    <source>
        <dbReference type="ARBA" id="ARBA00022842"/>
    </source>
</evidence>
<feature type="binding site" evidence="6">
    <location>
        <position position="86"/>
    </location>
    <ligand>
        <name>Mg(2+)</name>
        <dbReference type="ChEBI" id="CHEBI:18420"/>
        <label>1</label>
        <note>catalytic</note>
    </ligand>
</feature>
<keyword evidence="3 6" id="KW-0479">Metal-binding</keyword>
<accession>A0A917U0N2</accession>
<dbReference type="InterPro" id="IPR020583">
    <property type="entry name" value="Inositol_monoP_metal-BS"/>
</dbReference>
<dbReference type="GO" id="GO:0046854">
    <property type="term" value="P:phosphatidylinositol phosphate biosynthetic process"/>
    <property type="evidence" value="ECO:0007669"/>
    <property type="project" value="InterPro"/>
</dbReference>
<feature type="binding site" evidence="6">
    <location>
        <position position="204"/>
    </location>
    <ligand>
        <name>Mg(2+)</name>
        <dbReference type="ChEBI" id="CHEBI:18420"/>
        <label>1</label>
        <note>catalytic</note>
    </ligand>
</feature>
<evidence type="ECO:0000256" key="3">
    <source>
        <dbReference type="ARBA" id="ARBA00022723"/>
    </source>
</evidence>
<proteinExistence type="predicted"/>
<evidence type="ECO:0000256" key="1">
    <source>
        <dbReference type="ARBA" id="ARBA00001033"/>
    </source>
</evidence>
<evidence type="ECO:0000313" key="8">
    <source>
        <dbReference type="Proteomes" id="UP000642070"/>
    </source>
</evidence>
<reference evidence="7" key="1">
    <citation type="journal article" date="2014" name="Int. J. Syst. Evol. Microbiol.">
        <title>Complete genome sequence of Corynebacterium casei LMG S-19264T (=DSM 44701T), isolated from a smear-ripened cheese.</title>
        <authorList>
            <consortium name="US DOE Joint Genome Institute (JGI-PGF)"/>
            <person name="Walter F."/>
            <person name="Albersmeier A."/>
            <person name="Kalinowski J."/>
            <person name="Ruckert C."/>
        </authorList>
    </citation>
    <scope>NUCLEOTIDE SEQUENCE</scope>
    <source>
        <strain evidence="7">JCM 19831</strain>
    </source>
</reference>
<evidence type="ECO:0000256" key="4">
    <source>
        <dbReference type="ARBA" id="ARBA00022801"/>
    </source>
</evidence>
<gene>
    <name evidence="7" type="ORF">GCM10007977_055940</name>
</gene>
<evidence type="ECO:0000313" key="7">
    <source>
        <dbReference type="EMBL" id="GGM47101.1"/>
    </source>
</evidence>
<comment type="cofactor">
    <cofactor evidence="6">
        <name>Mg(2+)</name>
        <dbReference type="ChEBI" id="CHEBI:18420"/>
    </cofactor>
</comment>
<dbReference type="PRINTS" id="PR00377">
    <property type="entry name" value="IMPHPHTASES"/>
</dbReference>
<dbReference type="PROSITE" id="PS00629">
    <property type="entry name" value="IMP_1"/>
    <property type="match status" value="1"/>
</dbReference>
<comment type="catalytic activity">
    <reaction evidence="1">
        <text>a myo-inositol phosphate + H2O = myo-inositol + phosphate</text>
        <dbReference type="Rhea" id="RHEA:24056"/>
        <dbReference type="ChEBI" id="CHEBI:15377"/>
        <dbReference type="ChEBI" id="CHEBI:17268"/>
        <dbReference type="ChEBI" id="CHEBI:43474"/>
        <dbReference type="ChEBI" id="CHEBI:84139"/>
        <dbReference type="EC" id="3.1.3.25"/>
    </reaction>
</comment>
<dbReference type="GO" id="GO:0007165">
    <property type="term" value="P:signal transduction"/>
    <property type="evidence" value="ECO:0007669"/>
    <property type="project" value="TreeGrafter"/>
</dbReference>
<reference evidence="7" key="2">
    <citation type="submission" date="2020-09" db="EMBL/GenBank/DDBJ databases">
        <authorList>
            <person name="Sun Q."/>
            <person name="Ohkuma M."/>
        </authorList>
    </citation>
    <scope>NUCLEOTIDE SEQUENCE</scope>
    <source>
        <strain evidence="7">JCM 19831</strain>
    </source>
</reference>
<name>A0A917U0N2_9ACTN</name>
<dbReference type="EMBL" id="BMPI01000029">
    <property type="protein sequence ID" value="GGM47101.1"/>
    <property type="molecule type" value="Genomic_DNA"/>
</dbReference>
<dbReference type="Pfam" id="PF00459">
    <property type="entry name" value="Inositol_P"/>
    <property type="match status" value="1"/>
</dbReference>
<dbReference type="Gene3D" id="3.30.540.10">
    <property type="entry name" value="Fructose-1,6-Bisphosphatase, subunit A, domain 1"/>
    <property type="match status" value="1"/>
</dbReference>
<organism evidence="7 8">
    <name type="scientific">Dactylosporangium sucinum</name>
    <dbReference type="NCBI Taxonomy" id="1424081"/>
    <lineage>
        <taxon>Bacteria</taxon>
        <taxon>Bacillati</taxon>
        <taxon>Actinomycetota</taxon>
        <taxon>Actinomycetes</taxon>
        <taxon>Micromonosporales</taxon>
        <taxon>Micromonosporaceae</taxon>
        <taxon>Dactylosporangium</taxon>
    </lineage>
</organism>
<keyword evidence="8" id="KW-1185">Reference proteome</keyword>
<dbReference type="Gene3D" id="3.40.190.80">
    <property type="match status" value="1"/>
</dbReference>
<keyword evidence="5 6" id="KW-0460">Magnesium</keyword>
<sequence>MTDLQQLTLLAAQAGSSAIGRVLAERRTGVAFKDGRAQDPVTAADRESERAIRALVTRYRGEDAFLGEEDGLTPGRSGLRWIVDPLDGTVNFSHGLPRYAVSVAVADERAGQVVAATILQPATGAVLGLPLPSAPPRPARPDRALVAFAVPNAAGPREHAYRLLTGVAPRVQDLRNHGSTVCDLAAVATGELDAFVSFDPAPWDVAAGVALVEAAGGQTCRRRRADGVDVLATGAPAVVAALTDWLVLEGN</sequence>
<protein>
    <recommendedName>
        <fullName evidence="2">inositol-phosphate phosphatase</fullName>
        <ecNumber evidence="2">3.1.3.25</ecNumber>
    </recommendedName>
</protein>
<dbReference type="AlphaFoldDB" id="A0A917U0N2"/>
<dbReference type="GO" id="GO:0006020">
    <property type="term" value="P:inositol metabolic process"/>
    <property type="evidence" value="ECO:0007669"/>
    <property type="project" value="TreeGrafter"/>
</dbReference>
<feature type="binding site" evidence="6">
    <location>
        <position position="68"/>
    </location>
    <ligand>
        <name>Mg(2+)</name>
        <dbReference type="ChEBI" id="CHEBI:18420"/>
        <label>1</label>
        <note>catalytic</note>
    </ligand>
</feature>
<dbReference type="InterPro" id="IPR000760">
    <property type="entry name" value="Inositol_monophosphatase-like"/>
</dbReference>
<dbReference type="EC" id="3.1.3.25" evidence="2"/>
<dbReference type="InterPro" id="IPR020550">
    <property type="entry name" value="Inositol_monophosphatase_CS"/>
</dbReference>
<comment type="caution">
    <text evidence="7">The sequence shown here is derived from an EMBL/GenBank/DDBJ whole genome shotgun (WGS) entry which is preliminary data.</text>
</comment>
<dbReference type="GO" id="GO:0008934">
    <property type="term" value="F:inositol monophosphate 1-phosphatase activity"/>
    <property type="evidence" value="ECO:0007669"/>
    <property type="project" value="TreeGrafter"/>
</dbReference>
<evidence type="ECO:0000256" key="6">
    <source>
        <dbReference type="PIRSR" id="PIRSR600760-2"/>
    </source>
</evidence>
<dbReference type="RefSeq" id="WP_190252924.1">
    <property type="nucleotide sequence ID" value="NZ_BMPI01000029.1"/>
</dbReference>
<dbReference type="PROSITE" id="PS00630">
    <property type="entry name" value="IMP_2"/>
    <property type="match status" value="1"/>
</dbReference>
<feature type="binding site" evidence="6">
    <location>
        <position position="87"/>
    </location>
    <ligand>
        <name>Mg(2+)</name>
        <dbReference type="ChEBI" id="CHEBI:18420"/>
        <label>1</label>
        <note>catalytic</note>
    </ligand>
</feature>
<feature type="binding site" evidence="6">
    <location>
        <position position="84"/>
    </location>
    <ligand>
        <name>Mg(2+)</name>
        <dbReference type="ChEBI" id="CHEBI:18420"/>
        <label>1</label>
        <note>catalytic</note>
    </ligand>
</feature>
<keyword evidence="4" id="KW-0378">Hydrolase</keyword>
<dbReference type="GO" id="GO:0046872">
    <property type="term" value="F:metal ion binding"/>
    <property type="evidence" value="ECO:0007669"/>
    <property type="project" value="UniProtKB-KW"/>
</dbReference>
<dbReference type="Proteomes" id="UP000642070">
    <property type="component" value="Unassembled WGS sequence"/>
</dbReference>
<dbReference type="PANTHER" id="PTHR20854:SF4">
    <property type="entry name" value="INOSITOL-1-MONOPHOSPHATASE-RELATED"/>
    <property type="match status" value="1"/>
</dbReference>
<dbReference type="PANTHER" id="PTHR20854">
    <property type="entry name" value="INOSITOL MONOPHOSPHATASE"/>
    <property type="match status" value="1"/>
</dbReference>